<sequence length="95" mass="9821">MAAWGLLGKAGSAVVTGLVGVTAYEALKKAAAKAPLHESAVTATEWGLRGTRRAEEVAESARLKVADVVAEARERLGEEAPAPTLDGPAAHDHEH</sequence>
<dbReference type="Proteomes" id="UP000193577">
    <property type="component" value="Unassembled WGS sequence"/>
</dbReference>
<organism evidence="1 2">
    <name type="scientific">Mycolicibacillus koreensis</name>
    <dbReference type="NCBI Taxonomy" id="1069220"/>
    <lineage>
        <taxon>Bacteria</taxon>
        <taxon>Bacillati</taxon>
        <taxon>Actinomycetota</taxon>
        <taxon>Actinomycetes</taxon>
        <taxon>Mycobacteriales</taxon>
        <taxon>Mycobacteriaceae</taxon>
        <taxon>Mycolicibacillus</taxon>
    </lineage>
</organism>
<dbReference type="OrthoDB" id="3579065at2"/>
<dbReference type="EMBL" id="NCXO01000007">
    <property type="protein sequence ID" value="OSC34909.1"/>
    <property type="molecule type" value="Genomic_DNA"/>
</dbReference>
<comment type="caution">
    <text evidence="1">The sequence shown here is derived from an EMBL/GenBank/DDBJ whole genome shotgun (WGS) entry which is preliminary data.</text>
</comment>
<evidence type="ECO:0000313" key="1">
    <source>
        <dbReference type="EMBL" id="OSC34909.1"/>
    </source>
</evidence>
<protein>
    <submittedName>
        <fullName evidence="1">Uncharacterized protein</fullName>
    </submittedName>
</protein>
<evidence type="ECO:0000313" key="2">
    <source>
        <dbReference type="Proteomes" id="UP000193577"/>
    </source>
</evidence>
<gene>
    <name evidence="1" type="ORF">B8W67_05155</name>
</gene>
<reference evidence="1 2" key="1">
    <citation type="submission" date="2017-04" db="EMBL/GenBank/DDBJ databases">
        <title>The new phylogeny of genus Mycobacterium.</title>
        <authorList>
            <person name="Tortoli E."/>
            <person name="Trovato A."/>
            <person name="Cirillo D.M."/>
        </authorList>
    </citation>
    <scope>NUCLEOTIDE SEQUENCE [LARGE SCALE GENOMIC DNA]</scope>
    <source>
        <strain evidence="1 2">KCTC 19819</strain>
    </source>
</reference>
<dbReference type="InterPro" id="IPR009963">
    <property type="entry name" value="DUF1490"/>
</dbReference>
<keyword evidence="2" id="KW-1185">Reference proteome</keyword>
<dbReference type="AlphaFoldDB" id="A0A7I7SDB6"/>
<name>A0A7I7SDB6_9MYCO</name>
<proteinExistence type="predicted"/>
<dbReference type="RefSeq" id="WP_069391203.1">
    <property type="nucleotide sequence ID" value="NZ_AP022594.1"/>
</dbReference>
<accession>A0A7I7SDB6</accession>
<dbReference type="Pfam" id="PF07371">
    <property type="entry name" value="DUF1490"/>
    <property type="match status" value="1"/>
</dbReference>